<feature type="domain" description="HD/PDEase" evidence="1">
    <location>
        <begin position="34"/>
        <end position="145"/>
    </location>
</feature>
<sequence>MSCLDSSGVVLGARFEAALVYAVQLHRHQRRKLTGVPYMAHLMAVAALVLEDGGCEDEAIAALLHDAVEDQGGAATLGVIGERFGSVVAELVLGCTQPNAIAGLGWRDQKRLYLEQIRAATPEVQRIVLADKLHNGRSLLGLLRVYGDGVWGYFSGGREGTLWLYGGYVELFGAVGSGWMVDELKRVIVKLD</sequence>
<dbReference type="EMBL" id="JADOES010000055">
    <property type="protein sequence ID" value="MBT9317701.1"/>
    <property type="molecule type" value="Genomic_DNA"/>
</dbReference>
<gene>
    <name evidence="2" type="ORF">IXB50_19965</name>
</gene>
<evidence type="ECO:0000313" key="3">
    <source>
        <dbReference type="Proteomes" id="UP000717364"/>
    </source>
</evidence>
<reference evidence="2" key="2">
    <citation type="journal article" date="2021" name="Mar. Drugs">
        <title>Genome Reduction and Secondary Metabolism of the Marine Sponge-Associated Cyanobacterium Leptothoe.</title>
        <authorList>
            <person name="Konstantinou D."/>
            <person name="Popin R.V."/>
            <person name="Fewer D.P."/>
            <person name="Sivonen K."/>
            <person name="Gkelis S."/>
        </authorList>
    </citation>
    <scope>NUCLEOTIDE SEQUENCE</scope>
    <source>
        <strain evidence="2">TAU-MAC 1115</strain>
    </source>
</reference>
<dbReference type="SMART" id="SM00471">
    <property type="entry name" value="HDc"/>
    <property type="match status" value="1"/>
</dbReference>
<dbReference type="InterPro" id="IPR003607">
    <property type="entry name" value="HD/PDEase_dom"/>
</dbReference>
<accession>A0A947DIK0</accession>
<dbReference type="PANTHER" id="PTHR46246">
    <property type="entry name" value="GUANOSINE-3',5'-BIS(DIPHOSPHATE) 3'-PYROPHOSPHOHYDROLASE MESH1"/>
    <property type="match status" value="1"/>
</dbReference>
<evidence type="ECO:0000259" key="1">
    <source>
        <dbReference type="SMART" id="SM00471"/>
    </source>
</evidence>
<organism evidence="2 3">
    <name type="scientific">Leptothoe spongobia TAU-MAC 1115</name>
    <dbReference type="NCBI Taxonomy" id="1967444"/>
    <lineage>
        <taxon>Bacteria</taxon>
        <taxon>Bacillati</taxon>
        <taxon>Cyanobacteriota</taxon>
        <taxon>Cyanophyceae</taxon>
        <taxon>Nodosilineales</taxon>
        <taxon>Cymatolegaceae</taxon>
        <taxon>Leptothoe</taxon>
        <taxon>Leptothoe spongobia</taxon>
    </lineage>
</organism>
<keyword evidence="3" id="KW-1185">Reference proteome</keyword>
<dbReference type="RefSeq" id="WP_215610765.1">
    <property type="nucleotide sequence ID" value="NZ_JADOES010000055.1"/>
</dbReference>
<evidence type="ECO:0000313" key="2">
    <source>
        <dbReference type="EMBL" id="MBT9317701.1"/>
    </source>
</evidence>
<dbReference type="PANTHER" id="PTHR46246:SF1">
    <property type="entry name" value="GUANOSINE-3',5'-BIS(DIPHOSPHATE) 3'-PYROPHOSPHOHYDROLASE MESH1"/>
    <property type="match status" value="1"/>
</dbReference>
<comment type="caution">
    <text evidence="2">The sequence shown here is derived from an EMBL/GenBank/DDBJ whole genome shotgun (WGS) entry which is preliminary data.</text>
</comment>
<reference evidence="2" key="1">
    <citation type="submission" date="2020-11" db="EMBL/GenBank/DDBJ databases">
        <authorList>
            <person name="Konstantinou D."/>
            <person name="Gkelis S."/>
            <person name="Popin R."/>
            <person name="Fewer D."/>
            <person name="Sivonen K."/>
        </authorList>
    </citation>
    <scope>NUCLEOTIDE SEQUENCE</scope>
    <source>
        <strain evidence="2">TAU-MAC 1115</strain>
    </source>
</reference>
<dbReference type="SUPFAM" id="SSF109604">
    <property type="entry name" value="HD-domain/PDEase-like"/>
    <property type="match status" value="1"/>
</dbReference>
<dbReference type="Proteomes" id="UP000717364">
    <property type="component" value="Unassembled WGS sequence"/>
</dbReference>
<dbReference type="GO" id="GO:0008893">
    <property type="term" value="F:guanosine-3',5'-bis(diphosphate) 3'-diphosphatase activity"/>
    <property type="evidence" value="ECO:0007669"/>
    <property type="project" value="TreeGrafter"/>
</dbReference>
<proteinExistence type="predicted"/>
<dbReference type="Gene3D" id="1.10.3210.10">
    <property type="entry name" value="Hypothetical protein af1432"/>
    <property type="match status" value="1"/>
</dbReference>
<dbReference type="InterPro" id="IPR052194">
    <property type="entry name" value="MESH1"/>
</dbReference>
<dbReference type="Pfam" id="PF13328">
    <property type="entry name" value="HD_4"/>
    <property type="match status" value="1"/>
</dbReference>
<name>A0A947DIK0_9CYAN</name>
<protein>
    <submittedName>
        <fullName evidence="2">HD domain-containing protein</fullName>
    </submittedName>
</protein>
<dbReference type="AlphaFoldDB" id="A0A947DIK0"/>